<comment type="similarity">
    <text evidence="9">Belongs to the GSP H family.</text>
</comment>
<dbReference type="AlphaFoldDB" id="A0A1Y3P4E4"/>
<dbReference type="InterPro" id="IPR012902">
    <property type="entry name" value="N_methyl_site"/>
</dbReference>
<sequence length="145" mass="15721">MNSRAASRGFTLMEMLVVIVLMSIAIGLVGFGLQQGLSAAKERQTVGQMVNALRATRVKAIVTGQPARTVFDLRSKAFQAPDQRIHHWPPELQVTLQTAAEMGSTVEFYPDGGSTGGNLTLVNGDRRWRIDIGWLTGSVQSKALP</sequence>
<gene>
    <name evidence="13" type="ORF">AUC60_04795</name>
</gene>
<evidence type="ECO:0000256" key="4">
    <source>
        <dbReference type="ARBA" id="ARBA00022481"/>
    </source>
</evidence>
<evidence type="ECO:0000256" key="6">
    <source>
        <dbReference type="ARBA" id="ARBA00022692"/>
    </source>
</evidence>
<dbReference type="InterPro" id="IPR045584">
    <property type="entry name" value="Pilin-like"/>
</dbReference>
<dbReference type="NCBIfam" id="TIGR02532">
    <property type="entry name" value="IV_pilin_GFxxxE"/>
    <property type="match status" value="1"/>
</dbReference>
<keyword evidence="7 11" id="KW-1133">Transmembrane helix</keyword>
<keyword evidence="5" id="KW-0997">Cell inner membrane</keyword>
<keyword evidence="8 11" id="KW-0472">Membrane</keyword>
<evidence type="ECO:0000259" key="12">
    <source>
        <dbReference type="Pfam" id="PF12019"/>
    </source>
</evidence>
<dbReference type="GO" id="GO:0015627">
    <property type="term" value="C:type II protein secretion system complex"/>
    <property type="evidence" value="ECO:0007669"/>
    <property type="project" value="InterPro"/>
</dbReference>
<evidence type="ECO:0000313" key="13">
    <source>
        <dbReference type="EMBL" id="OUM74715.1"/>
    </source>
</evidence>
<dbReference type="SUPFAM" id="SSF54523">
    <property type="entry name" value="Pili subunits"/>
    <property type="match status" value="1"/>
</dbReference>
<comment type="caution">
    <text evidence="13">The sequence shown here is derived from an EMBL/GenBank/DDBJ whole genome shotgun (WGS) entry which is preliminary data.</text>
</comment>
<dbReference type="Pfam" id="PF12019">
    <property type="entry name" value="GspH"/>
    <property type="match status" value="1"/>
</dbReference>
<dbReference type="EMBL" id="LOHF01000003">
    <property type="protein sequence ID" value="OUM74715.1"/>
    <property type="molecule type" value="Genomic_DNA"/>
</dbReference>
<feature type="transmembrane region" description="Helical" evidence="11">
    <location>
        <begin position="12"/>
        <end position="33"/>
    </location>
</feature>
<keyword evidence="6 11" id="KW-0812">Transmembrane</keyword>
<evidence type="ECO:0000256" key="1">
    <source>
        <dbReference type="ARBA" id="ARBA00004377"/>
    </source>
</evidence>
<dbReference type="GO" id="GO:0015628">
    <property type="term" value="P:protein secretion by the type II secretion system"/>
    <property type="evidence" value="ECO:0007669"/>
    <property type="project" value="InterPro"/>
</dbReference>
<protein>
    <recommendedName>
        <fullName evidence="2">Type II secretion system protein H</fullName>
    </recommendedName>
    <alternativeName>
        <fullName evidence="10">General secretion pathway protein H</fullName>
    </alternativeName>
</protein>
<evidence type="ECO:0000256" key="5">
    <source>
        <dbReference type="ARBA" id="ARBA00022519"/>
    </source>
</evidence>
<dbReference type="Pfam" id="PF07963">
    <property type="entry name" value="N_methyl"/>
    <property type="match status" value="1"/>
</dbReference>
<evidence type="ECO:0000256" key="7">
    <source>
        <dbReference type="ARBA" id="ARBA00022989"/>
    </source>
</evidence>
<evidence type="ECO:0000256" key="2">
    <source>
        <dbReference type="ARBA" id="ARBA00021549"/>
    </source>
</evidence>
<name>A0A1Y3P4E4_9PSED</name>
<dbReference type="GO" id="GO:0005886">
    <property type="term" value="C:plasma membrane"/>
    <property type="evidence" value="ECO:0007669"/>
    <property type="project" value="UniProtKB-SubCell"/>
</dbReference>
<evidence type="ECO:0000256" key="3">
    <source>
        <dbReference type="ARBA" id="ARBA00022475"/>
    </source>
</evidence>
<evidence type="ECO:0000256" key="11">
    <source>
        <dbReference type="SAM" id="Phobius"/>
    </source>
</evidence>
<dbReference type="Proteomes" id="UP000195440">
    <property type="component" value="Unassembled WGS sequence"/>
</dbReference>
<keyword evidence="4" id="KW-0488">Methylation</keyword>
<proteinExistence type="inferred from homology"/>
<evidence type="ECO:0000256" key="10">
    <source>
        <dbReference type="ARBA" id="ARBA00030775"/>
    </source>
</evidence>
<evidence type="ECO:0000256" key="9">
    <source>
        <dbReference type="ARBA" id="ARBA00025772"/>
    </source>
</evidence>
<dbReference type="InterPro" id="IPR022346">
    <property type="entry name" value="T2SS_GspH"/>
</dbReference>
<organism evidence="13 14">
    <name type="scientific">Pseudomonas caspiana</name>
    <dbReference type="NCBI Taxonomy" id="1451454"/>
    <lineage>
        <taxon>Bacteria</taxon>
        <taxon>Pseudomonadati</taxon>
        <taxon>Pseudomonadota</taxon>
        <taxon>Gammaproteobacteria</taxon>
        <taxon>Pseudomonadales</taxon>
        <taxon>Pseudomonadaceae</taxon>
        <taxon>Pseudomonas</taxon>
    </lineage>
</organism>
<dbReference type="RefSeq" id="WP_080238180.1">
    <property type="nucleotide sequence ID" value="NZ_JBJGBV010000003.1"/>
</dbReference>
<comment type="subcellular location">
    <subcellularLocation>
        <location evidence="1">Cell inner membrane</location>
        <topology evidence="1">Single-pass membrane protein</topology>
    </subcellularLocation>
</comment>
<keyword evidence="3" id="KW-1003">Cell membrane</keyword>
<evidence type="ECO:0000313" key="14">
    <source>
        <dbReference type="Proteomes" id="UP000195440"/>
    </source>
</evidence>
<feature type="domain" description="General secretion pathway GspH" evidence="12">
    <location>
        <begin position="47"/>
        <end position="134"/>
    </location>
</feature>
<dbReference type="OrthoDB" id="8481584at2"/>
<keyword evidence="14" id="KW-1185">Reference proteome</keyword>
<reference evidence="13 14" key="1">
    <citation type="journal article" date="2017" name="Syst. Appl. Microbiol.">
        <title>Pseudomonas caspiana sp. nov., a citrus pathogen in the Pseudomonas syringae phylogenetic group.</title>
        <authorList>
            <person name="Busquets A."/>
            <person name="Gomila M."/>
            <person name="Beiki F."/>
            <person name="Mulet M."/>
            <person name="Rahimian H."/>
            <person name="Garcia-Valdes E."/>
            <person name="Lalucat J."/>
        </authorList>
    </citation>
    <scope>NUCLEOTIDE SEQUENCE [LARGE SCALE GENOMIC DNA]</scope>
    <source>
        <strain evidence="13 14">FBF102</strain>
    </source>
</reference>
<accession>A0A1Y3P4E4</accession>
<evidence type="ECO:0000256" key="8">
    <source>
        <dbReference type="ARBA" id="ARBA00023136"/>
    </source>
</evidence>